<keyword evidence="2 7" id="KW-0808">Transferase</keyword>
<dbReference type="CDD" id="cd01173">
    <property type="entry name" value="pyridoxal_pyridoxamine_kinase"/>
    <property type="match status" value="1"/>
</dbReference>
<name>A0ABS9MF26_9FIRM</name>
<feature type="domain" description="Pyridoxamine kinase/Phosphomethylpyrimidine kinase" evidence="6">
    <location>
        <begin position="73"/>
        <end position="259"/>
    </location>
</feature>
<keyword evidence="5" id="KW-0067">ATP-binding</keyword>
<dbReference type="InterPro" id="IPR029056">
    <property type="entry name" value="Ribokinase-like"/>
</dbReference>
<dbReference type="PANTHER" id="PTHR10534:SF2">
    <property type="entry name" value="PYRIDOXAL KINASE"/>
    <property type="match status" value="1"/>
</dbReference>
<dbReference type="GO" id="GO:0008478">
    <property type="term" value="F:pyridoxal kinase activity"/>
    <property type="evidence" value="ECO:0007669"/>
    <property type="project" value="UniProtKB-EC"/>
</dbReference>
<evidence type="ECO:0000256" key="4">
    <source>
        <dbReference type="ARBA" id="ARBA00022777"/>
    </source>
</evidence>
<dbReference type="InterPro" id="IPR004625">
    <property type="entry name" value="PyrdxlKinase"/>
</dbReference>
<protein>
    <recommendedName>
        <fullName evidence="1">pyridoxal kinase</fullName>
        <ecNumber evidence="1">2.7.1.35</ecNumber>
    </recommendedName>
</protein>
<evidence type="ECO:0000256" key="5">
    <source>
        <dbReference type="ARBA" id="ARBA00022840"/>
    </source>
</evidence>
<organism evidence="7 8">
    <name type="scientific">Anaeromassilibacillus senegalensis</name>
    <dbReference type="NCBI Taxonomy" id="1673717"/>
    <lineage>
        <taxon>Bacteria</taxon>
        <taxon>Bacillati</taxon>
        <taxon>Bacillota</taxon>
        <taxon>Clostridia</taxon>
        <taxon>Eubacteriales</taxon>
        <taxon>Acutalibacteraceae</taxon>
        <taxon>Anaeromassilibacillus</taxon>
    </lineage>
</organism>
<sequence>MRQKRIAAIHDISGFGKCSLTVVLPILSAAGIETSVMPTAVLSTHTGGLGKCTYRDLTEDMRDYAAHWKSLNLSFDALYTGFLGSAEQIGIVSDIVDDFRTSDTLVMVDPVLADNGKLYATCTPEMAHGMKTLCKKADLIVPNLTEAAFLLGEEFYDGPYDRAYIEGVLHRLSDMGPRLVVLTGVWFSPGLLGAAGLDRDTGRITYAFSPRIEGAYHGTGDIFGSALLAGLLNEMSLRDAMQLAVDFTCGSIRRTREAGTDRRFGVNFEAGLPRFMEELGLFPVNYRVAR</sequence>
<evidence type="ECO:0000259" key="6">
    <source>
        <dbReference type="Pfam" id="PF08543"/>
    </source>
</evidence>
<accession>A0ABS9MF26</accession>
<keyword evidence="8" id="KW-1185">Reference proteome</keyword>
<gene>
    <name evidence="7" type="ORF">L0P57_00355</name>
</gene>
<evidence type="ECO:0000313" key="8">
    <source>
        <dbReference type="Proteomes" id="UP001298681"/>
    </source>
</evidence>
<keyword evidence="4 7" id="KW-0418">Kinase</keyword>
<dbReference type="RefSeq" id="WP_191441591.1">
    <property type="nucleotide sequence ID" value="NZ_JAKNHQ010000001.1"/>
</dbReference>
<dbReference type="PANTHER" id="PTHR10534">
    <property type="entry name" value="PYRIDOXAL KINASE"/>
    <property type="match status" value="1"/>
</dbReference>
<comment type="caution">
    <text evidence="7">The sequence shown here is derived from an EMBL/GenBank/DDBJ whole genome shotgun (WGS) entry which is preliminary data.</text>
</comment>
<dbReference type="NCBIfam" id="NF005491">
    <property type="entry name" value="PRK07105.1"/>
    <property type="match status" value="1"/>
</dbReference>
<dbReference type="Proteomes" id="UP001298681">
    <property type="component" value="Unassembled WGS sequence"/>
</dbReference>
<dbReference type="EMBL" id="JAKNHQ010000001">
    <property type="protein sequence ID" value="MCG4609398.1"/>
    <property type="molecule type" value="Genomic_DNA"/>
</dbReference>
<keyword evidence="3" id="KW-0547">Nucleotide-binding</keyword>
<evidence type="ECO:0000313" key="7">
    <source>
        <dbReference type="EMBL" id="MCG4609398.1"/>
    </source>
</evidence>
<dbReference type="SUPFAM" id="SSF53613">
    <property type="entry name" value="Ribokinase-like"/>
    <property type="match status" value="1"/>
</dbReference>
<dbReference type="InterPro" id="IPR013749">
    <property type="entry name" value="PM/HMP-P_kinase-1"/>
</dbReference>
<reference evidence="7 8" key="1">
    <citation type="submission" date="2022-01" db="EMBL/GenBank/DDBJ databases">
        <title>Collection of gut derived symbiotic bacterial strains cultured from healthy donors.</title>
        <authorList>
            <person name="Lin H."/>
            <person name="Kohout C."/>
            <person name="Waligurski E."/>
            <person name="Pamer E.G."/>
        </authorList>
    </citation>
    <scope>NUCLEOTIDE SEQUENCE [LARGE SCALE GENOMIC DNA]</scope>
    <source>
        <strain evidence="7 8">DFI.7.58</strain>
    </source>
</reference>
<dbReference type="Pfam" id="PF08543">
    <property type="entry name" value="Phos_pyr_kin"/>
    <property type="match status" value="1"/>
</dbReference>
<evidence type="ECO:0000256" key="2">
    <source>
        <dbReference type="ARBA" id="ARBA00022679"/>
    </source>
</evidence>
<dbReference type="Gene3D" id="3.40.1190.20">
    <property type="match status" value="1"/>
</dbReference>
<proteinExistence type="predicted"/>
<evidence type="ECO:0000256" key="3">
    <source>
        <dbReference type="ARBA" id="ARBA00022741"/>
    </source>
</evidence>
<evidence type="ECO:0000256" key="1">
    <source>
        <dbReference type="ARBA" id="ARBA00012104"/>
    </source>
</evidence>
<dbReference type="EC" id="2.7.1.35" evidence="1"/>